<dbReference type="Proteomes" id="UP000807769">
    <property type="component" value="Unassembled WGS sequence"/>
</dbReference>
<feature type="region of interest" description="Disordered" evidence="1">
    <location>
        <begin position="242"/>
        <end position="270"/>
    </location>
</feature>
<organism evidence="2 3">
    <name type="scientific">Suillus subaureus</name>
    <dbReference type="NCBI Taxonomy" id="48587"/>
    <lineage>
        <taxon>Eukaryota</taxon>
        <taxon>Fungi</taxon>
        <taxon>Dikarya</taxon>
        <taxon>Basidiomycota</taxon>
        <taxon>Agaricomycotina</taxon>
        <taxon>Agaricomycetes</taxon>
        <taxon>Agaricomycetidae</taxon>
        <taxon>Boletales</taxon>
        <taxon>Suillineae</taxon>
        <taxon>Suillaceae</taxon>
        <taxon>Suillus</taxon>
    </lineage>
</organism>
<reference evidence="2" key="1">
    <citation type="journal article" date="2020" name="New Phytol.">
        <title>Comparative genomics reveals dynamic genome evolution in host specialist ectomycorrhizal fungi.</title>
        <authorList>
            <person name="Lofgren L.A."/>
            <person name="Nguyen N.H."/>
            <person name="Vilgalys R."/>
            <person name="Ruytinx J."/>
            <person name="Liao H.L."/>
            <person name="Branco S."/>
            <person name="Kuo A."/>
            <person name="LaButti K."/>
            <person name="Lipzen A."/>
            <person name="Andreopoulos W."/>
            <person name="Pangilinan J."/>
            <person name="Riley R."/>
            <person name="Hundley H."/>
            <person name="Na H."/>
            <person name="Barry K."/>
            <person name="Grigoriev I.V."/>
            <person name="Stajich J.E."/>
            <person name="Kennedy P.G."/>
        </authorList>
    </citation>
    <scope>NUCLEOTIDE SEQUENCE</scope>
    <source>
        <strain evidence="2">MN1</strain>
    </source>
</reference>
<gene>
    <name evidence="2" type="ORF">BJ212DRAFT_1489120</name>
</gene>
<feature type="region of interest" description="Disordered" evidence="1">
    <location>
        <begin position="84"/>
        <end position="112"/>
    </location>
</feature>
<evidence type="ECO:0000313" key="2">
    <source>
        <dbReference type="EMBL" id="KAG1797159.1"/>
    </source>
</evidence>
<feature type="compositionally biased region" description="Basic and acidic residues" evidence="1">
    <location>
        <begin position="242"/>
        <end position="252"/>
    </location>
</feature>
<dbReference type="RefSeq" id="XP_041185431.1">
    <property type="nucleotide sequence ID" value="XM_041341400.1"/>
</dbReference>
<comment type="caution">
    <text evidence="2">The sequence shown here is derived from an EMBL/GenBank/DDBJ whole genome shotgun (WGS) entry which is preliminary data.</text>
</comment>
<dbReference type="EMBL" id="JABBWG010000231">
    <property type="protein sequence ID" value="KAG1797159.1"/>
    <property type="molecule type" value="Genomic_DNA"/>
</dbReference>
<evidence type="ECO:0000256" key="1">
    <source>
        <dbReference type="SAM" id="MobiDB-lite"/>
    </source>
</evidence>
<dbReference type="AlphaFoldDB" id="A0A9P7IY95"/>
<evidence type="ECO:0000313" key="3">
    <source>
        <dbReference type="Proteomes" id="UP000807769"/>
    </source>
</evidence>
<proteinExistence type="predicted"/>
<dbReference type="GeneID" id="64635416"/>
<name>A0A9P7IY95_9AGAM</name>
<protein>
    <submittedName>
        <fullName evidence="2">Uncharacterized protein</fullName>
    </submittedName>
</protein>
<dbReference type="OrthoDB" id="2687273at2759"/>
<keyword evidence="3" id="KW-1185">Reference proteome</keyword>
<sequence length="311" mass="35229">MDDETYSNSDSDSDLDSEFYYECKMIYEFDASTLKTVGIPFEGHTKTVLGLALLFDGVTLVLPWTAPSSFGRLSPDSSLLPSTFFMSKPSSSPDSRQSDTARRPTAVRRTPAKRSVIISSSPRHQIHSPTIGHQQPIFFRHVRELFHSTSRVNSVPLVQPRDLWEFSATLPLPPNRPALQQAATQLDHISLQFHSPPRHSNGIMQFLRQGLSFRRSGPQHELPVIEVAPGRKFTRLATAKLPEYRKVDDTRHPSRQQTTGPQDDPSSDSSDIDCLPDIHWLKALLYYSSCCSHGRLRTPPRWRLERVDTPR</sequence>
<accession>A0A9P7IY95</accession>